<dbReference type="RefSeq" id="WP_344474162.1">
    <property type="nucleotide sequence ID" value="NZ_BAAASB010000004.1"/>
</dbReference>
<proteinExistence type="predicted"/>
<dbReference type="InterPro" id="IPR036779">
    <property type="entry name" value="LysM_dom_sf"/>
</dbReference>
<evidence type="ECO:0000259" key="1">
    <source>
        <dbReference type="PROSITE" id="PS51782"/>
    </source>
</evidence>
<gene>
    <name evidence="2" type="ORF">ACFPRH_14920</name>
</gene>
<accession>A0ABW0AK34</accession>
<dbReference type="SUPFAM" id="SSF54106">
    <property type="entry name" value="LysM domain"/>
    <property type="match status" value="1"/>
</dbReference>
<dbReference type="Gene3D" id="3.10.350.10">
    <property type="entry name" value="LysM domain"/>
    <property type="match status" value="1"/>
</dbReference>
<feature type="domain" description="LysM" evidence="1">
    <location>
        <begin position="172"/>
        <end position="219"/>
    </location>
</feature>
<name>A0ABW0AK34_9ACTN</name>
<reference evidence="3" key="1">
    <citation type="journal article" date="2019" name="Int. J. Syst. Evol. Microbiol.">
        <title>The Global Catalogue of Microorganisms (GCM) 10K type strain sequencing project: providing services to taxonomists for standard genome sequencing and annotation.</title>
        <authorList>
            <consortium name="The Broad Institute Genomics Platform"/>
            <consortium name="The Broad Institute Genome Sequencing Center for Infectious Disease"/>
            <person name="Wu L."/>
            <person name="Ma J."/>
        </authorList>
    </citation>
    <scope>NUCLEOTIDE SEQUENCE [LARGE SCALE GENOMIC DNA]</scope>
    <source>
        <strain evidence="3">PCU 266</strain>
    </source>
</reference>
<dbReference type="PROSITE" id="PS51782">
    <property type="entry name" value="LYSM"/>
    <property type="match status" value="1"/>
</dbReference>
<dbReference type="Proteomes" id="UP001596160">
    <property type="component" value="Unassembled WGS sequence"/>
</dbReference>
<dbReference type="InterPro" id="IPR018392">
    <property type="entry name" value="LysM"/>
</dbReference>
<dbReference type="SMART" id="SM00257">
    <property type="entry name" value="LysM"/>
    <property type="match status" value="1"/>
</dbReference>
<evidence type="ECO:0000313" key="2">
    <source>
        <dbReference type="EMBL" id="MFC5153028.1"/>
    </source>
</evidence>
<dbReference type="Pfam" id="PF19266">
    <property type="entry name" value="CIS_tube"/>
    <property type="match status" value="1"/>
</dbReference>
<evidence type="ECO:0000313" key="3">
    <source>
        <dbReference type="Proteomes" id="UP001596160"/>
    </source>
</evidence>
<sequence>MSITPVSFAGQGAARARLEIVRPVIADERKRRIPLRFNPTDYKLSKTNTFAEITIPGLETPPLQYVRGGTETLSVQALVDTSDTLENVRTAYVDALRDLLRPDSREHAPPVVRFVWDQSVFTGVVEKMDVHYQLFRPDGVPLRAMVDLALKEYRPAAVQAARNPFSSPTVEKSYVVRRGDTLSSISAAVYRRPDAWRELARANGISDPRDLRPGRVLTVPRLP</sequence>
<comment type="caution">
    <text evidence="2">The sequence shown here is derived from an EMBL/GenBank/DDBJ whole genome shotgun (WGS) entry which is preliminary data.</text>
</comment>
<dbReference type="CDD" id="cd00118">
    <property type="entry name" value="LysM"/>
    <property type="match status" value="1"/>
</dbReference>
<dbReference type="EMBL" id="JBHSKP010000008">
    <property type="protein sequence ID" value="MFC5153028.1"/>
    <property type="molecule type" value="Genomic_DNA"/>
</dbReference>
<keyword evidence="3" id="KW-1185">Reference proteome</keyword>
<dbReference type="InterPro" id="IPR045361">
    <property type="entry name" value="CIS_tube_prot_N"/>
</dbReference>
<protein>
    <submittedName>
        <fullName evidence="2">LysM peptidoglycan-binding domain-containing protein</fullName>
    </submittedName>
</protein>
<dbReference type="Pfam" id="PF01476">
    <property type="entry name" value="LysM"/>
    <property type="match status" value="1"/>
</dbReference>
<organism evidence="2 3">
    <name type="scientific">Streptomyces amakusaensis</name>
    <dbReference type="NCBI Taxonomy" id="67271"/>
    <lineage>
        <taxon>Bacteria</taxon>
        <taxon>Bacillati</taxon>
        <taxon>Actinomycetota</taxon>
        <taxon>Actinomycetes</taxon>
        <taxon>Kitasatosporales</taxon>
        <taxon>Streptomycetaceae</taxon>
        <taxon>Streptomyces</taxon>
    </lineage>
</organism>